<comment type="subunit">
    <text evidence="4">Contains catalytic and regulatory chains.</text>
</comment>
<dbReference type="InterPro" id="IPR036793">
    <property type="entry name" value="Asp_carbatrfase_reg_N_sf"/>
</dbReference>
<dbReference type="Proteomes" id="UP000031552">
    <property type="component" value="Unassembled WGS sequence"/>
</dbReference>
<proteinExistence type="inferred from homology"/>
<dbReference type="STRING" id="1437425.CSEC_0342"/>
<comment type="cofactor">
    <cofactor evidence="4">
        <name>Zn(2+)</name>
        <dbReference type="ChEBI" id="CHEBI:29105"/>
    </cofactor>
    <text evidence="4">Binds 1 zinc ion per subunit.</text>
</comment>
<evidence type="ECO:0000313" key="7">
    <source>
        <dbReference type="EMBL" id="CDR33181.1"/>
    </source>
</evidence>
<keyword evidence="1 4" id="KW-0479">Metal-binding</keyword>
<comment type="caution">
    <text evidence="7">The sequence shown here is derived from an EMBL/GenBank/DDBJ whole genome shotgun (WGS) entry which is preliminary data.</text>
</comment>
<keyword evidence="3 4" id="KW-0665">Pyrimidine biosynthesis</keyword>
<evidence type="ECO:0000259" key="6">
    <source>
        <dbReference type="Pfam" id="PF02748"/>
    </source>
</evidence>
<dbReference type="InterPro" id="IPR020542">
    <property type="entry name" value="Asp_carbamoyltrfase_reg_C"/>
</dbReference>
<evidence type="ECO:0000256" key="2">
    <source>
        <dbReference type="ARBA" id="ARBA00022833"/>
    </source>
</evidence>
<dbReference type="EMBL" id="CCEJ010000001">
    <property type="protein sequence ID" value="CDR33181.1"/>
    <property type="molecule type" value="Genomic_DNA"/>
</dbReference>
<reference evidence="7" key="1">
    <citation type="submission" date="2013-12" db="EMBL/GenBank/DDBJ databases">
        <authorList>
            <person name="Linke B."/>
        </authorList>
    </citation>
    <scope>NUCLEOTIDE SEQUENCE [LARGE SCALE GENOMIC DNA]</scope>
    <source>
        <strain evidence="7">CRIB-18</strain>
    </source>
</reference>
<dbReference type="InterPro" id="IPR020545">
    <property type="entry name" value="Asp_carbamoyltransf_reg_N"/>
</dbReference>
<protein>
    <recommendedName>
        <fullName evidence="4">Aspartate carbamoyltransferase regulatory chain</fullName>
    </recommendedName>
</protein>
<dbReference type="GO" id="GO:0016740">
    <property type="term" value="F:transferase activity"/>
    <property type="evidence" value="ECO:0007669"/>
    <property type="project" value="UniProtKB-KW"/>
</dbReference>
<keyword evidence="8" id="KW-1185">Reference proteome</keyword>
<dbReference type="PANTHER" id="PTHR35805">
    <property type="entry name" value="ASPARTATE CARBAMOYLTRANSFERASE REGULATORY CHAIN"/>
    <property type="match status" value="1"/>
</dbReference>
<dbReference type="OrthoDB" id="5599321at2"/>
<dbReference type="SUPFAM" id="SSF54893">
    <property type="entry name" value="Aspartate carbamoyltransferase, Regulatory-chain, N-terminal domain"/>
    <property type="match status" value="1"/>
</dbReference>
<evidence type="ECO:0000256" key="3">
    <source>
        <dbReference type="ARBA" id="ARBA00022975"/>
    </source>
</evidence>
<dbReference type="Pfam" id="PF02748">
    <property type="entry name" value="PyrI_C"/>
    <property type="match status" value="1"/>
</dbReference>
<evidence type="ECO:0000256" key="4">
    <source>
        <dbReference type="HAMAP-Rule" id="MF_00002"/>
    </source>
</evidence>
<accession>A0A090CY70</accession>
<reference evidence="7" key="2">
    <citation type="submission" date="2014-09" db="EMBL/GenBank/DDBJ databases">
        <title>Criblamydia sequanensis harbors a mega-plasmid encoding arsenite resistance.</title>
        <authorList>
            <person name="Bertelli C."/>
            <person name="Goesmann A."/>
            <person name="Greub G."/>
        </authorList>
    </citation>
    <scope>NUCLEOTIDE SEQUENCE [LARGE SCALE GENOMIC DNA]</scope>
    <source>
        <strain evidence="7">CRIB-18</strain>
    </source>
</reference>
<dbReference type="HAMAP" id="MF_00002">
    <property type="entry name" value="Asp_carb_tr_reg"/>
    <property type="match status" value="1"/>
</dbReference>
<comment type="function">
    <text evidence="4">Involved in allosteric regulation of aspartate carbamoyltransferase.</text>
</comment>
<name>A0A090CY70_9BACT</name>
<dbReference type="GO" id="GO:0009347">
    <property type="term" value="C:aspartate carbamoyltransferase complex"/>
    <property type="evidence" value="ECO:0007669"/>
    <property type="project" value="InterPro"/>
</dbReference>
<dbReference type="Gene3D" id="3.30.70.140">
    <property type="entry name" value="Aspartate carbamoyltransferase regulatory subunit, N-terminal domain"/>
    <property type="match status" value="1"/>
</dbReference>
<dbReference type="Gene3D" id="2.30.30.20">
    <property type="entry name" value="Aspartate carbamoyltransferase regulatory subunit, C-terminal domain"/>
    <property type="match status" value="1"/>
</dbReference>
<evidence type="ECO:0000313" key="8">
    <source>
        <dbReference type="Proteomes" id="UP000031552"/>
    </source>
</evidence>
<keyword evidence="2 4" id="KW-0862">Zinc</keyword>
<dbReference type="eggNOG" id="COG1781">
    <property type="taxonomic scope" value="Bacteria"/>
</dbReference>
<evidence type="ECO:0000256" key="1">
    <source>
        <dbReference type="ARBA" id="ARBA00022723"/>
    </source>
</evidence>
<organism evidence="7 8">
    <name type="scientific">Candidatus Criblamydia sequanensis CRIB-18</name>
    <dbReference type="NCBI Taxonomy" id="1437425"/>
    <lineage>
        <taxon>Bacteria</taxon>
        <taxon>Pseudomonadati</taxon>
        <taxon>Chlamydiota</taxon>
        <taxon>Chlamydiia</taxon>
        <taxon>Parachlamydiales</taxon>
        <taxon>Candidatus Criblamydiaceae</taxon>
        <taxon>Candidatus Criblamydia</taxon>
    </lineage>
</organism>
<feature type="domain" description="Aspartate carbamoyltransferase regulatory subunit N-terminal" evidence="5">
    <location>
        <begin position="13"/>
        <end position="103"/>
    </location>
</feature>
<dbReference type="GO" id="GO:0006207">
    <property type="term" value="P:'de novo' pyrimidine nucleobase biosynthetic process"/>
    <property type="evidence" value="ECO:0007669"/>
    <property type="project" value="InterPro"/>
</dbReference>
<dbReference type="RefSeq" id="WP_053331676.1">
    <property type="nucleotide sequence ID" value="NZ_CCEJ010000001.1"/>
</dbReference>
<dbReference type="PANTHER" id="PTHR35805:SF1">
    <property type="entry name" value="ASPARTATE CARBAMOYLTRANSFERASE REGULATORY CHAIN"/>
    <property type="match status" value="1"/>
</dbReference>
<dbReference type="InterPro" id="IPR002801">
    <property type="entry name" value="Asp_carbamoylTrfase_reg"/>
</dbReference>
<feature type="binding site" evidence="4">
    <location>
        <position position="120"/>
    </location>
    <ligand>
        <name>Zn(2+)</name>
        <dbReference type="ChEBI" id="CHEBI:29105"/>
    </ligand>
</feature>
<dbReference type="GO" id="GO:0046872">
    <property type="term" value="F:metal ion binding"/>
    <property type="evidence" value="ECO:0007669"/>
    <property type="project" value="UniProtKB-KW"/>
</dbReference>
<feature type="domain" description="Aspartate carbamoyltransferase regulatory subunit C-terminal" evidence="6">
    <location>
        <begin position="109"/>
        <end position="156"/>
    </location>
</feature>
<dbReference type="NCBIfam" id="TIGR00240">
    <property type="entry name" value="ATCase_reg"/>
    <property type="match status" value="1"/>
</dbReference>
<sequence length="161" mass="18298">MEVIDRIETKKILSVAAIDEGTVIDHIPAGKSILLLRLLKLENKGYQITLGLNLPSSRLKAKDLIKIKDWEMSPIEAAKIAIISPVATINIIHDYKVFHKFAVTLPATIEHTVSCPNPCCITSYEHSPCYFYVKPHKKEILLTCKYCEQSFYQSDIKNYTF</sequence>
<dbReference type="SUPFAM" id="SSF57825">
    <property type="entry name" value="Aspartate carbamoyltransferase, Regulatory-chain, C-terminal domain"/>
    <property type="match status" value="1"/>
</dbReference>
<dbReference type="InterPro" id="IPR036792">
    <property type="entry name" value="Asp_carbatrfase_reg_C_sf"/>
</dbReference>
<feature type="binding site" evidence="4">
    <location>
        <position position="115"/>
    </location>
    <ligand>
        <name>Zn(2+)</name>
        <dbReference type="ChEBI" id="CHEBI:29105"/>
    </ligand>
</feature>
<feature type="binding site" evidence="4">
    <location>
        <position position="144"/>
    </location>
    <ligand>
        <name>Zn(2+)</name>
        <dbReference type="ChEBI" id="CHEBI:29105"/>
    </ligand>
</feature>
<gene>
    <name evidence="4 7" type="primary">pyrI</name>
    <name evidence="7" type="ORF">CSEC_0342</name>
</gene>
<dbReference type="Pfam" id="PF01948">
    <property type="entry name" value="PyrI"/>
    <property type="match status" value="1"/>
</dbReference>
<evidence type="ECO:0000259" key="5">
    <source>
        <dbReference type="Pfam" id="PF01948"/>
    </source>
</evidence>
<comment type="similarity">
    <text evidence="4">Belongs to the PyrI family.</text>
</comment>
<dbReference type="GO" id="GO:0006221">
    <property type="term" value="P:pyrimidine nucleotide biosynthetic process"/>
    <property type="evidence" value="ECO:0007669"/>
    <property type="project" value="UniProtKB-UniRule"/>
</dbReference>
<feature type="binding site" evidence="4">
    <location>
        <position position="147"/>
    </location>
    <ligand>
        <name>Zn(2+)</name>
        <dbReference type="ChEBI" id="CHEBI:29105"/>
    </ligand>
</feature>
<dbReference type="AlphaFoldDB" id="A0A090CY70"/>